<evidence type="ECO:0000313" key="2">
    <source>
        <dbReference type="Proteomes" id="UP001500840"/>
    </source>
</evidence>
<reference evidence="2" key="1">
    <citation type="journal article" date="2019" name="Int. J. Syst. Evol. Microbiol.">
        <title>The Global Catalogue of Microorganisms (GCM) 10K type strain sequencing project: providing services to taxonomists for standard genome sequencing and annotation.</title>
        <authorList>
            <consortium name="The Broad Institute Genomics Platform"/>
            <consortium name="The Broad Institute Genome Sequencing Center for Infectious Disease"/>
            <person name="Wu L."/>
            <person name="Ma J."/>
        </authorList>
    </citation>
    <scope>NUCLEOTIDE SEQUENCE [LARGE SCALE GENOMIC DNA]</scope>
    <source>
        <strain evidence="2">JCM 17759</strain>
    </source>
</reference>
<dbReference type="EMBL" id="BAABGA010000107">
    <property type="protein sequence ID" value="GAA4469786.1"/>
    <property type="molecule type" value="Genomic_DNA"/>
</dbReference>
<comment type="caution">
    <text evidence="1">The sequence shown here is derived from an EMBL/GenBank/DDBJ whole genome shotgun (WGS) entry which is preliminary data.</text>
</comment>
<organism evidence="1 2">
    <name type="scientific">Novipirellula rosea</name>
    <dbReference type="NCBI Taxonomy" id="1031540"/>
    <lineage>
        <taxon>Bacteria</taxon>
        <taxon>Pseudomonadati</taxon>
        <taxon>Planctomycetota</taxon>
        <taxon>Planctomycetia</taxon>
        <taxon>Pirellulales</taxon>
        <taxon>Pirellulaceae</taxon>
        <taxon>Novipirellula</taxon>
    </lineage>
</organism>
<gene>
    <name evidence="1" type="ORF">GCM10023156_62320</name>
</gene>
<keyword evidence="2" id="KW-1185">Reference proteome</keyword>
<accession>A0ABP8NN25</accession>
<name>A0ABP8NN25_9BACT</name>
<evidence type="ECO:0008006" key="3">
    <source>
        <dbReference type="Google" id="ProtNLM"/>
    </source>
</evidence>
<dbReference type="RefSeq" id="WP_345327556.1">
    <property type="nucleotide sequence ID" value="NZ_BAABGA010000107.1"/>
</dbReference>
<proteinExistence type="predicted"/>
<evidence type="ECO:0000313" key="1">
    <source>
        <dbReference type="EMBL" id="GAA4469786.1"/>
    </source>
</evidence>
<sequence length="283" mass="31228">MQSFTRVPALLGLFVVTSAVMDIRLLLADESRLTSVTSGNFIAHTYPGGPSAEKVAKICELLREQLVRAWCVSELSGWNPRCEVRVYASRNQYIQAVGPAGAQTLGSSLIQVNAVRTLSRRIDLLADSAGNLPALPHELTHVVMSDRFGGRQPPHWLDEGAAMLADSEQKKSLHERDCRKALHDGSALPLSVLLHLEQFTSADQMPAFYGQSASLMKFLCSKGDINKITRFGVDAASHGYDQALLKHFEIKNVLDLEKQWKHFVYNTDASQRLPAVLTVSFTP</sequence>
<dbReference type="Proteomes" id="UP001500840">
    <property type="component" value="Unassembled WGS sequence"/>
</dbReference>
<protein>
    <recommendedName>
        <fullName evidence="3">Peptidase MA-like domain-containing protein</fullName>
    </recommendedName>
</protein>